<proteinExistence type="predicted"/>
<comment type="caution">
    <text evidence="1">The sequence shown here is derived from an EMBL/GenBank/DDBJ whole genome shotgun (WGS) entry which is preliminary data.</text>
</comment>
<protein>
    <submittedName>
        <fullName evidence="1">Uncharacterized protein</fullName>
    </submittedName>
</protein>
<dbReference type="EMBL" id="BPLR01004875">
    <property type="protein sequence ID" value="GIX98196.1"/>
    <property type="molecule type" value="Genomic_DNA"/>
</dbReference>
<accession>A0AAV4PPV7</accession>
<evidence type="ECO:0000313" key="2">
    <source>
        <dbReference type="Proteomes" id="UP001054945"/>
    </source>
</evidence>
<keyword evidence="2" id="KW-1185">Reference proteome</keyword>
<dbReference type="AlphaFoldDB" id="A0AAV4PPV7"/>
<dbReference type="Proteomes" id="UP001054945">
    <property type="component" value="Unassembled WGS sequence"/>
</dbReference>
<gene>
    <name evidence="1" type="ORF">CEXT_533331</name>
</gene>
<organism evidence="1 2">
    <name type="scientific">Caerostris extrusa</name>
    <name type="common">Bark spider</name>
    <name type="synonym">Caerostris bankana</name>
    <dbReference type="NCBI Taxonomy" id="172846"/>
    <lineage>
        <taxon>Eukaryota</taxon>
        <taxon>Metazoa</taxon>
        <taxon>Ecdysozoa</taxon>
        <taxon>Arthropoda</taxon>
        <taxon>Chelicerata</taxon>
        <taxon>Arachnida</taxon>
        <taxon>Araneae</taxon>
        <taxon>Araneomorphae</taxon>
        <taxon>Entelegynae</taxon>
        <taxon>Araneoidea</taxon>
        <taxon>Araneidae</taxon>
        <taxon>Caerostris</taxon>
    </lineage>
</organism>
<evidence type="ECO:0000313" key="1">
    <source>
        <dbReference type="EMBL" id="GIX98196.1"/>
    </source>
</evidence>
<sequence length="113" mass="12229">MSTKKGLLYLEKPERCPGGSETILALPDDRVVFSFCLFPRQVYCWSIASAPAPLSLFKTSPPVSGSEKEDLAPRIALVSPGQGEPHPHLVRVGVTGRRSRAALSGMSETCFEL</sequence>
<name>A0AAV4PPV7_CAEEX</name>
<reference evidence="1 2" key="1">
    <citation type="submission" date="2021-06" db="EMBL/GenBank/DDBJ databases">
        <title>Caerostris extrusa draft genome.</title>
        <authorList>
            <person name="Kono N."/>
            <person name="Arakawa K."/>
        </authorList>
    </citation>
    <scope>NUCLEOTIDE SEQUENCE [LARGE SCALE GENOMIC DNA]</scope>
</reference>